<sequence length="390" mass="45141">MHPELDAVINRYGTDCLKWDYMEKWLGVPKGEALPSWVSDWDFKAPDFILKPLQERLDHGIFGYSERSDEYFSSLTDWWRERHQVHLQKEWFHTTPGSLPAIAMLVESWSQPGDQVLVLTPVYHAFFRTITNTQRTLATSSLINDNGYYTIDFDDLESKFRSGVKVMIFCNPHNPVGRVWTEGEISRVCELCHQYGVYLISDEIWADIDFSEHRFFSCLRTREEHQQKMAVCIAGTKTFGLPSLRLTNTMIPNEQESTGLKNKLQAYGIDVYSAFSLAANQAAYREGAEWVDQTVAYLHENSRILEQFIKKELPHIQYRPQESTYLAWLDCRTLKLSDEDLEKRVHTAGVIPSMGYCFGEDGRGFIRLNLGCPKSILEEKLTRLKTALRI</sequence>
<dbReference type="PANTHER" id="PTHR43525">
    <property type="entry name" value="PROTEIN MALY"/>
    <property type="match status" value="1"/>
</dbReference>
<gene>
    <name evidence="7" type="ORF">GV64_02745</name>
</gene>
<dbReference type="EMBL" id="JOJP01000001">
    <property type="protein sequence ID" value="KEI69801.1"/>
    <property type="molecule type" value="Genomic_DNA"/>
</dbReference>
<proteinExistence type="inferred from homology"/>
<keyword evidence="8" id="KW-1185">Reference proteome</keyword>
<evidence type="ECO:0000313" key="8">
    <source>
        <dbReference type="Proteomes" id="UP000027997"/>
    </source>
</evidence>
<comment type="cofactor">
    <cofactor evidence="1">
        <name>pyridoxal 5'-phosphate</name>
        <dbReference type="ChEBI" id="CHEBI:597326"/>
    </cofactor>
</comment>
<comment type="caution">
    <text evidence="7">The sequence shown here is derived from an EMBL/GenBank/DDBJ whole genome shotgun (WGS) entry which is preliminary data.</text>
</comment>
<dbReference type="eggNOG" id="COG1168">
    <property type="taxonomic scope" value="Bacteria"/>
</dbReference>
<dbReference type="SUPFAM" id="SSF53383">
    <property type="entry name" value="PLP-dependent transferases"/>
    <property type="match status" value="1"/>
</dbReference>
<dbReference type="EC" id="4.4.1.13" evidence="2"/>
<evidence type="ECO:0000256" key="5">
    <source>
        <dbReference type="ARBA" id="ARBA00037974"/>
    </source>
</evidence>
<dbReference type="PANTHER" id="PTHR43525:SF1">
    <property type="entry name" value="PROTEIN MALY"/>
    <property type="match status" value="1"/>
</dbReference>
<dbReference type="Gene3D" id="3.90.1150.10">
    <property type="entry name" value="Aspartate Aminotransferase, domain 1"/>
    <property type="match status" value="1"/>
</dbReference>
<dbReference type="Pfam" id="PF00155">
    <property type="entry name" value="Aminotran_1_2"/>
    <property type="match status" value="1"/>
</dbReference>
<feature type="domain" description="Aminotransferase class I/classII large" evidence="6">
    <location>
        <begin position="60"/>
        <end position="383"/>
    </location>
</feature>
<dbReference type="InterPro" id="IPR027619">
    <property type="entry name" value="C-S_lyase_PatB-like"/>
</dbReference>
<evidence type="ECO:0000313" key="7">
    <source>
        <dbReference type="EMBL" id="KEI69801.1"/>
    </source>
</evidence>
<dbReference type="Proteomes" id="UP000027997">
    <property type="component" value="Unassembled WGS sequence"/>
</dbReference>
<dbReference type="InterPro" id="IPR015421">
    <property type="entry name" value="PyrdxlP-dep_Trfase_major"/>
</dbReference>
<protein>
    <recommendedName>
        <fullName evidence="2">cysteine-S-conjugate beta-lyase</fullName>
        <ecNumber evidence="2">4.4.1.13</ecNumber>
    </recommendedName>
</protein>
<comment type="similarity">
    <text evidence="5">Belongs to the class-II pyridoxal-phosphate-dependent aminotransferase family. MalY/PatB cystathionine beta-lyase subfamily.</text>
</comment>
<dbReference type="CDD" id="cd00609">
    <property type="entry name" value="AAT_like"/>
    <property type="match status" value="1"/>
</dbReference>
<reference evidence="7 8" key="1">
    <citation type="submission" date="2014-06" db="EMBL/GenBank/DDBJ databases">
        <title>Whole Genome Sequences of Three Symbiotic Endozoicomonas Bacteria.</title>
        <authorList>
            <person name="Neave M.J."/>
            <person name="Apprill A."/>
            <person name="Voolstra C.R."/>
        </authorList>
    </citation>
    <scope>NUCLEOTIDE SEQUENCE [LARGE SCALE GENOMIC DNA]</scope>
    <source>
        <strain evidence="7 8">DSM 22380</strain>
    </source>
</reference>
<dbReference type="AlphaFoldDB" id="A0A081K6M5"/>
<dbReference type="GO" id="GO:0030170">
    <property type="term" value="F:pyridoxal phosphate binding"/>
    <property type="evidence" value="ECO:0007669"/>
    <property type="project" value="InterPro"/>
</dbReference>
<evidence type="ECO:0000256" key="4">
    <source>
        <dbReference type="ARBA" id="ARBA00023239"/>
    </source>
</evidence>
<evidence type="ECO:0000256" key="3">
    <source>
        <dbReference type="ARBA" id="ARBA00022898"/>
    </source>
</evidence>
<evidence type="ECO:0000259" key="6">
    <source>
        <dbReference type="Pfam" id="PF00155"/>
    </source>
</evidence>
<organism evidence="7 8">
    <name type="scientific">Endozoicomonas elysicola</name>
    <dbReference type="NCBI Taxonomy" id="305900"/>
    <lineage>
        <taxon>Bacteria</taxon>
        <taxon>Pseudomonadati</taxon>
        <taxon>Pseudomonadota</taxon>
        <taxon>Gammaproteobacteria</taxon>
        <taxon>Oceanospirillales</taxon>
        <taxon>Endozoicomonadaceae</taxon>
        <taxon>Endozoicomonas</taxon>
    </lineage>
</organism>
<dbReference type="InterPro" id="IPR004839">
    <property type="entry name" value="Aminotransferase_I/II_large"/>
</dbReference>
<dbReference type="InterPro" id="IPR051798">
    <property type="entry name" value="Class-II_PLP-Dep_Aminotrans"/>
</dbReference>
<dbReference type="InterPro" id="IPR015424">
    <property type="entry name" value="PyrdxlP-dep_Trfase"/>
</dbReference>
<dbReference type="Gene3D" id="3.40.640.10">
    <property type="entry name" value="Type I PLP-dependent aspartate aminotransferase-like (Major domain)"/>
    <property type="match status" value="1"/>
</dbReference>
<keyword evidence="4" id="KW-0456">Lyase</keyword>
<keyword evidence="3" id="KW-0663">Pyridoxal phosphate</keyword>
<dbReference type="InterPro" id="IPR015422">
    <property type="entry name" value="PyrdxlP-dep_Trfase_small"/>
</dbReference>
<dbReference type="RefSeq" id="WP_020584724.1">
    <property type="nucleotide sequence ID" value="NZ_JOJP01000001.1"/>
</dbReference>
<name>A0A081K6M5_9GAMM</name>
<dbReference type="GO" id="GO:0047804">
    <property type="term" value="F:cysteine-S-conjugate beta-lyase activity"/>
    <property type="evidence" value="ECO:0007669"/>
    <property type="project" value="UniProtKB-EC"/>
</dbReference>
<dbReference type="NCBIfam" id="TIGR04350">
    <property type="entry name" value="C_S_lyase_PatB"/>
    <property type="match status" value="1"/>
</dbReference>
<accession>A0A081K6M5</accession>
<evidence type="ECO:0000256" key="1">
    <source>
        <dbReference type="ARBA" id="ARBA00001933"/>
    </source>
</evidence>
<evidence type="ECO:0000256" key="2">
    <source>
        <dbReference type="ARBA" id="ARBA00012224"/>
    </source>
</evidence>
<dbReference type="STRING" id="305900.GV64_02745"/>